<evidence type="ECO:0000313" key="3">
    <source>
        <dbReference type="EMBL" id="KAG0269074.1"/>
    </source>
</evidence>
<keyword evidence="4" id="KW-1185">Reference proteome</keyword>
<feature type="coiled-coil region" evidence="1">
    <location>
        <begin position="9"/>
        <end position="36"/>
    </location>
</feature>
<gene>
    <name evidence="3" type="ORF">DFQ27_004833</name>
</gene>
<evidence type="ECO:0000256" key="1">
    <source>
        <dbReference type="SAM" id="Coils"/>
    </source>
</evidence>
<feature type="compositionally biased region" description="Acidic residues" evidence="2">
    <location>
        <begin position="354"/>
        <end position="367"/>
    </location>
</feature>
<organism evidence="3 4">
    <name type="scientific">Actinomortierella ambigua</name>
    <dbReference type="NCBI Taxonomy" id="1343610"/>
    <lineage>
        <taxon>Eukaryota</taxon>
        <taxon>Fungi</taxon>
        <taxon>Fungi incertae sedis</taxon>
        <taxon>Mucoromycota</taxon>
        <taxon>Mortierellomycotina</taxon>
        <taxon>Mortierellomycetes</taxon>
        <taxon>Mortierellales</taxon>
        <taxon>Mortierellaceae</taxon>
        <taxon>Actinomortierella</taxon>
    </lineage>
</organism>
<evidence type="ECO:0000256" key="2">
    <source>
        <dbReference type="SAM" id="MobiDB-lite"/>
    </source>
</evidence>
<dbReference type="OrthoDB" id="10405873at2759"/>
<feature type="compositionally biased region" description="Basic and acidic residues" evidence="2">
    <location>
        <begin position="338"/>
        <end position="352"/>
    </location>
</feature>
<proteinExistence type="predicted"/>
<feature type="compositionally biased region" description="Acidic residues" evidence="2">
    <location>
        <begin position="322"/>
        <end position="337"/>
    </location>
</feature>
<dbReference type="EMBL" id="JAAAJB010000034">
    <property type="protein sequence ID" value="KAG0269074.1"/>
    <property type="molecule type" value="Genomic_DNA"/>
</dbReference>
<comment type="caution">
    <text evidence="3">The sequence shown here is derived from an EMBL/GenBank/DDBJ whole genome shotgun (WGS) entry which is preliminary data.</text>
</comment>
<dbReference type="Proteomes" id="UP000807716">
    <property type="component" value="Unassembled WGS sequence"/>
</dbReference>
<accession>A0A9P6QM95</accession>
<dbReference type="AlphaFoldDB" id="A0A9P6QM95"/>
<evidence type="ECO:0000313" key="4">
    <source>
        <dbReference type="Proteomes" id="UP000807716"/>
    </source>
</evidence>
<keyword evidence="1" id="KW-0175">Coiled coil</keyword>
<protein>
    <submittedName>
        <fullName evidence="3">Uncharacterized protein</fullName>
    </submittedName>
</protein>
<reference evidence="3" key="1">
    <citation type="journal article" date="2020" name="Fungal Divers.">
        <title>Resolving the Mortierellaceae phylogeny through synthesis of multi-gene phylogenetics and phylogenomics.</title>
        <authorList>
            <person name="Vandepol N."/>
            <person name="Liber J."/>
            <person name="Desiro A."/>
            <person name="Na H."/>
            <person name="Kennedy M."/>
            <person name="Barry K."/>
            <person name="Grigoriev I.V."/>
            <person name="Miller A.N."/>
            <person name="O'Donnell K."/>
            <person name="Stajich J.E."/>
            <person name="Bonito G."/>
        </authorList>
    </citation>
    <scope>NUCLEOTIDE SEQUENCE</scope>
    <source>
        <strain evidence="3">BC1065</strain>
    </source>
</reference>
<feature type="region of interest" description="Disordered" evidence="2">
    <location>
        <begin position="322"/>
        <end position="438"/>
    </location>
</feature>
<sequence>MVAFYEASKDDDLFENKRARRQLESLEKKVLAIAAEKHDGAAIFGLPAKERHELYALQQSASWTVFEAMLWILCRSGFVYRSAQLITWLYQTAFQPKGEQGEVELLLMSPLFRPFLKVTAYNGVLCFRLDPTRIQATLRASDLGAADISFPPLLPGVRDMDQFAHETNPDSWVYVIQPLVRSAMLAKASGGLQAGFPYTGMLLPSVHNFSGDLVDLNKRVPLWDALLIVLDLVDTMPAGNWERKHALLEIYISVAKAIGGTFDKIMTDLQEDDATMSRLASARTQSTYHLSQLATTTSANAMGDAFETTAVVPISISVYDDVDDAGSDITDSDDSDVDDLRGTESPEAKPDIAGEQDEDGDWDDETQDTARDWMQNRGRSRIKEEEHHRDRDPYSEYAHARDRGRELHREGGDSGIYGYLGRSQSRSPQRYRRDDGRQ</sequence>
<name>A0A9P6QM95_9FUNG</name>
<feature type="compositionally biased region" description="Basic and acidic residues" evidence="2">
    <location>
        <begin position="381"/>
        <end position="412"/>
    </location>
</feature>